<organism evidence="1 2">
    <name type="scientific">Aaosphaeria arxii CBS 175.79</name>
    <dbReference type="NCBI Taxonomy" id="1450172"/>
    <lineage>
        <taxon>Eukaryota</taxon>
        <taxon>Fungi</taxon>
        <taxon>Dikarya</taxon>
        <taxon>Ascomycota</taxon>
        <taxon>Pezizomycotina</taxon>
        <taxon>Dothideomycetes</taxon>
        <taxon>Pleosporomycetidae</taxon>
        <taxon>Pleosporales</taxon>
        <taxon>Pleosporales incertae sedis</taxon>
        <taxon>Aaosphaeria</taxon>
    </lineage>
</organism>
<dbReference type="RefSeq" id="XP_033383862.1">
    <property type="nucleotide sequence ID" value="XM_033521602.1"/>
</dbReference>
<keyword evidence="2" id="KW-1185">Reference proteome</keyword>
<evidence type="ECO:0000313" key="2">
    <source>
        <dbReference type="Proteomes" id="UP000799778"/>
    </source>
</evidence>
<dbReference type="Proteomes" id="UP000799778">
    <property type="component" value="Unassembled WGS sequence"/>
</dbReference>
<name>A0A6A5XRG2_9PLEO</name>
<evidence type="ECO:0000313" key="1">
    <source>
        <dbReference type="EMBL" id="KAF2015523.1"/>
    </source>
</evidence>
<gene>
    <name evidence="1" type="ORF">BU24DRAFT_179848</name>
</gene>
<protein>
    <submittedName>
        <fullName evidence="1">Uncharacterized protein</fullName>
    </submittedName>
</protein>
<dbReference type="GeneID" id="54278999"/>
<dbReference type="EMBL" id="ML978069">
    <property type="protein sequence ID" value="KAF2015523.1"/>
    <property type="molecule type" value="Genomic_DNA"/>
</dbReference>
<reference evidence="1" key="1">
    <citation type="journal article" date="2020" name="Stud. Mycol.">
        <title>101 Dothideomycetes genomes: a test case for predicting lifestyles and emergence of pathogens.</title>
        <authorList>
            <person name="Haridas S."/>
            <person name="Albert R."/>
            <person name="Binder M."/>
            <person name="Bloem J."/>
            <person name="Labutti K."/>
            <person name="Salamov A."/>
            <person name="Andreopoulos B."/>
            <person name="Baker S."/>
            <person name="Barry K."/>
            <person name="Bills G."/>
            <person name="Bluhm B."/>
            <person name="Cannon C."/>
            <person name="Castanera R."/>
            <person name="Culley D."/>
            <person name="Daum C."/>
            <person name="Ezra D."/>
            <person name="Gonzalez J."/>
            <person name="Henrissat B."/>
            <person name="Kuo A."/>
            <person name="Liang C."/>
            <person name="Lipzen A."/>
            <person name="Lutzoni F."/>
            <person name="Magnuson J."/>
            <person name="Mondo S."/>
            <person name="Nolan M."/>
            <person name="Ohm R."/>
            <person name="Pangilinan J."/>
            <person name="Park H.-J."/>
            <person name="Ramirez L."/>
            <person name="Alfaro M."/>
            <person name="Sun H."/>
            <person name="Tritt A."/>
            <person name="Yoshinaga Y."/>
            <person name="Zwiers L.-H."/>
            <person name="Turgeon B."/>
            <person name="Goodwin S."/>
            <person name="Spatafora J."/>
            <person name="Crous P."/>
            <person name="Grigoriev I."/>
        </authorList>
    </citation>
    <scope>NUCLEOTIDE SEQUENCE</scope>
    <source>
        <strain evidence="1">CBS 175.79</strain>
    </source>
</reference>
<proteinExistence type="predicted"/>
<sequence>MGRQSNDGVIEPLLVHHYHHEKEGHKTARNPKSYQIRTLDQIRSLSFDGLCPTYVS</sequence>
<accession>A0A6A5XRG2</accession>
<dbReference type="AlphaFoldDB" id="A0A6A5XRG2"/>